<accession>A0A8H5FCM6</accession>
<evidence type="ECO:0000256" key="1">
    <source>
        <dbReference type="ARBA" id="ARBA00004245"/>
    </source>
</evidence>
<evidence type="ECO:0000256" key="2">
    <source>
        <dbReference type="ARBA" id="ARBA00022490"/>
    </source>
</evidence>
<evidence type="ECO:0000313" key="7">
    <source>
        <dbReference type="Proteomes" id="UP000541558"/>
    </source>
</evidence>
<feature type="region of interest" description="Disordered" evidence="4">
    <location>
        <begin position="1"/>
        <end position="57"/>
    </location>
</feature>
<evidence type="ECO:0000256" key="3">
    <source>
        <dbReference type="ARBA" id="ARBA00023212"/>
    </source>
</evidence>
<feature type="compositionally biased region" description="Pro residues" evidence="4">
    <location>
        <begin position="1752"/>
        <end position="1767"/>
    </location>
</feature>
<dbReference type="EMBL" id="JAACJK010000113">
    <property type="protein sequence ID" value="KAF5331543.1"/>
    <property type="molecule type" value="Genomic_DNA"/>
</dbReference>
<feature type="compositionally biased region" description="Low complexity" evidence="4">
    <location>
        <begin position="1433"/>
        <end position="1447"/>
    </location>
</feature>
<proteinExistence type="predicted"/>
<dbReference type="InterPro" id="IPR036534">
    <property type="entry name" value="GAR_dom_sf"/>
</dbReference>
<feature type="compositionally biased region" description="Low complexity" evidence="4">
    <location>
        <begin position="1491"/>
        <end position="1515"/>
    </location>
</feature>
<reference evidence="6 7" key="1">
    <citation type="journal article" date="2020" name="ISME J.">
        <title>Uncovering the hidden diversity of litter-decomposition mechanisms in mushroom-forming fungi.</title>
        <authorList>
            <person name="Floudas D."/>
            <person name="Bentzer J."/>
            <person name="Ahren D."/>
            <person name="Johansson T."/>
            <person name="Persson P."/>
            <person name="Tunlid A."/>
        </authorList>
    </citation>
    <scope>NUCLEOTIDE SEQUENCE [LARGE SCALE GENOMIC DNA]</scope>
    <source>
        <strain evidence="6 7">CBS 175.51</strain>
    </source>
</reference>
<dbReference type="PANTHER" id="PTHR48176">
    <property type="entry name" value="DDRGK DOMAIN-CONTAINING PROTEIN 1"/>
    <property type="match status" value="1"/>
</dbReference>
<dbReference type="Pfam" id="PF02187">
    <property type="entry name" value="GAS2"/>
    <property type="match status" value="1"/>
</dbReference>
<feature type="compositionally biased region" description="Polar residues" evidence="4">
    <location>
        <begin position="1826"/>
        <end position="1835"/>
    </location>
</feature>
<feature type="domain" description="GAR" evidence="5">
    <location>
        <begin position="1635"/>
        <end position="1713"/>
    </location>
</feature>
<feature type="region of interest" description="Disordered" evidence="4">
    <location>
        <begin position="1192"/>
        <end position="1216"/>
    </location>
</feature>
<protein>
    <recommendedName>
        <fullName evidence="5">GAR domain-containing protein</fullName>
    </recommendedName>
</protein>
<feature type="region of interest" description="Disordered" evidence="4">
    <location>
        <begin position="1744"/>
        <end position="1849"/>
    </location>
</feature>
<sequence>MPAPLVVPRGDLEQMPNPEAPQPIQDHRAPEPAPVAESNSSSTTVEEDNEEQALESHEVIELQTFSERKAWIEEKIKFLESLPPIEVFADLDALRESAEEIPGLPTRAQLQQWIVEHDLIEKESEIFDKGELKKLRQLTKAATQRNLSPEDTDLIELTLTTIYALDKLLHLLRDRSDNLDLLGIRLDWEEQRSASWIERRRILEDLDMFMTTRARWSPSIYDATPKVEDSPTLSRRASVTSMASVASDSSSMNNPMFARSARFKLGELLGRDAAQFGARVTNLSHGRVAAAGRFLDKLIDHSRKPVPEVLLDEQDRLEEKSINQMENVNKFVLSLIMQWRKADEIYVETVKDQIAAKDLLEDIQAARYQHPTSRQSSAFKSRVDTLVQRLSVRVNPSTKITTFPKPEHHLFPQQREANDALALYLTQEIAAATELSQQAEAAAKEYRDSWEAVDRVETLVSSANELTSSFSSVIQRLTDGVSAESEDGSPPDLMSNDCLEPRRHSVFLALLPSIQSEASEAAIKAGELVKQSQLAFYALSDESIDPAFKSDAKATIRKLVAIQDQCQQLLDATSQRVARLREARHVWAAMDANFKELQYLRDEIVQQMEHDCWKQEASGNGAPLTPESPIVELSPITPGASNLEADLDQIGKKLVDTVDTPLQALSVTLEKPLNECLSTKAKSVRMFHDGLLRMNAMLKTIQEQSTTMSSVRGEYNAFLLRIEDAKARLGSLTENVLGNDDSISDVKAEEASTNLELSGVQSEVGQFIDSLASRVPFVSKHAPLSPARTTTFRRPSQGKTDTEVEDPLQRLPLDLGKLDAAVRADSNTYVMRLRGVLDSVAKTSRQLDVAHLAKKVDGAIQDASTIIQQAEDDHDALQGSLDSLPDAQGSKEGSLLQHIDGLTERVEAALNNSRPRLSRCLSPIRDMLRQMDASAHDFEPSVRQTLYSSRLRSMDELESRVKAWVQEMSDLKSTLATKRALEVQRQEELRRAEEKRKREEEARRVAEEVERKRKEEEERVREEARRKEEQRLEKVRQAEEEERRKREEEAERVRLEKEKVEEAERKKKEKAARDEAARAQREKDRMAQNASEKARLMDERRDIEAKLHRAEALLQEERRLQAEREQLALERTRIEKGQIKEESKKLLLAEQEAHKHLARADAERVKAAEEEKRRLQKELEFVKGEHRRALSEREDLARQHQKAQHRSKPSVVDDDVFGLSTPATSATDDERHLQSVIFGLRKRLRSLNINELARPMKGKKGSAGLPSTDQVSSLRRKFTMLVKEASQLPDSVPNLTVDAELRSFRMELESSEQLIDDIDNLARLSEAIVKCDTALSDLLEHIDSYPSVPLTVSNLHTSNMSSLPSEQLAARTAFTRTVMDEMQAIFNTVCSDTRAISERTRVHQTWLELEEMAHDRLGGRKSRPVSVTSTHLSSGRNSSASSSNLISTPGTRPGMSTKKRTSYSNLSVSSINVQGGKLAPPAPIGNRRAVSGESQSRRSSSRMSISSSRSVSGPGPSIPPVPFNSSVMAATFASRQRTSSITSVTGNQTPTAGRGTPVSKARVQSRQTRSPSVGAEPSSRTRSFAAPVPPRTTKTSGSTWSRAPRNSLSSMMPRSMTPQKPKPGGAQPRKKYIADPKSKLDVAVGDVVNQLPVGINVESVSETWRDQSGKYWIGNQDPKLCFCRILRSQTVMVRVGGGWAELSKFIKDHFAESFRLMPESPPRGSGGKQQEEKWISSATLLEQTEQTDSPSVFPPPPPPKTPEPSGPFVPSFSLLTPSGQSPRSILSSPGTPGSNKGTSTASLTPMQFIRRADPTDPTLLRPITPSKPSSLSRNPPVTPSRGLGAVWRP</sequence>
<feature type="compositionally biased region" description="Polar residues" evidence="4">
    <location>
        <begin position="1773"/>
        <end position="1805"/>
    </location>
</feature>
<feature type="compositionally biased region" description="Basic residues" evidence="4">
    <location>
        <begin position="1199"/>
        <end position="1208"/>
    </location>
</feature>
<feature type="compositionally biased region" description="Polar residues" evidence="4">
    <location>
        <begin position="1462"/>
        <end position="1473"/>
    </location>
</feature>
<keyword evidence="3" id="KW-0206">Cytoskeleton</keyword>
<dbReference type="Gene3D" id="3.30.920.20">
    <property type="entry name" value="Gas2-like domain"/>
    <property type="match status" value="1"/>
</dbReference>
<feature type="region of interest" description="Disordered" evidence="4">
    <location>
        <begin position="1534"/>
        <end position="1631"/>
    </location>
</feature>
<feature type="compositionally biased region" description="Polar residues" evidence="4">
    <location>
        <begin position="1562"/>
        <end position="1571"/>
    </location>
</feature>
<gene>
    <name evidence="6" type="ORF">D9611_007641</name>
</gene>
<dbReference type="SMART" id="SM00243">
    <property type="entry name" value="GAS2"/>
    <property type="match status" value="1"/>
</dbReference>
<feature type="compositionally biased region" description="Polar residues" evidence="4">
    <location>
        <begin position="1534"/>
        <end position="1551"/>
    </location>
</feature>
<evidence type="ECO:0000259" key="5">
    <source>
        <dbReference type="PROSITE" id="PS51460"/>
    </source>
</evidence>
<feature type="compositionally biased region" description="Polar residues" evidence="4">
    <location>
        <begin position="1592"/>
        <end position="1618"/>
    </location>
</feature>
<dbReference type="CDD" id="cd06503">
    <property type="entry name" value="ATP-synt_Fo_b"/>
    <property type="match status" value="1"/>
</dbReference>
<dbReference type="PANTHER" id="PTHR48176:SF1">
    <property type="entry name" value="DDRGK DOMAIN-CONTAINING PROTEIN 1"/>
    <property type="match status" value="1"/>
</dbReference>
<keyword evidence="7" id="KW-1185">Reference proteome</keyword>
<dbReference type="GO" id="GO:0008017">
    <property type="term" value="F:microtubule binding"/>
    <property type="evidence" value="ECO:0007669"/>
    <property type="project" value="InterPro"/>
</dbReference>
<feature type="region of interest" description="Disordered" evidence="4">
    <location>
        <begin position="1417"/>
        <end position="1522"/>
    </location>
</feature>
<name>A0A8H5FCM6_9AGAR</name>
<comment type="caution">
    <text evidence="6">The sequence shown here is derived from an EMBL/GenBank/DDBJ whole genome shotgun (WGS) entry which is preliminary data.</text>
</comment>
<dbReference type="SUPFAM" id="SSF143575">
    <property type="entry name" value="GAS2 domain-like"/>
    <property type="match status" value="1"/>
</dbReference>
<dbReference type="InterPro" id="IPR003108">
    <property type="entry name" value="GAR_dom"/>
</dbReference>
<feature type="region of interest" description="Disordered" evidence="4">
    <location>
        <begin position="987"/>
        <end position="1097"/>
    </location>
</feature>
<dbReference type="OrthoDB" id="10017054at2759"/>
<evidence type="ECO:0000256" key="4">
    <source>
        <dbReference type="SAM" id="MobiDB-lite"/>
    </source>
</evidence>
<comment type="subcellular location">
    <subcellularLocation>
        <location evidence="1">Cytoplasm</location>
        <location evidence="1">Cytoskeleton</location>
    </subcellularLocation>
</comment>
<organism evidence="6 7">
    <name type="scientific">Ephemerocybe angulata</name>
    <dbReference type="NCBI Taxonomy" id="980116"/>
    <lineage>
        <taxon>Eukaryota</taxon>
        <taxon>Fungi</taxon>
        <taxon>Dikarya</taxon>
        <taxon>Basidiomycota</taxon>
        <taxon>Agaricomycotina</taxon>
        <taxon>Agaricomycetes</taxon>
        <taxon>Agaricomycetidae</taxon>
        <taxon>Agaricales</taxon>
        <taxon>Agaricineae</taxon>
        <taxon>Psathyrellaceae</taxon>
        <taxon>Ephemerocybe</taxon>
    </lineage>
</organism>
<dbReference type="Proteomes" id="UP000541558">
    <property type="component" value="Unassembled WGS sequence"/>
</dbReference>
<evidence type="ECO:0000313" key="6">
    <source>
        <dbReference type="EMBL" id="KAF5331543.1"/>
    </source>
</evidence>
<dbReference type="GO" id="GO:0044389">
    <property type="term" value="F:ubiquitin-like protein ligase binding"/>
    <property type="evidence" value="ECO:0007669"/>
    <property type="project" value="TreeGrafter"/>
</dbReference>
<dbReference type="GO" id="GO:0005856">
    <property type="term" value="C:cytoskeleton"/>
    <property type="evidence" value="ECO:0007669"/>
    <property type="project" value="UniProtKB-SubCell"/>
</dbReference>
<keyword evidence="2" id="KW-0963">Cytoplasm</keyword>
<dbReference type="PROSITE" id="PS51460">
    <property type="entry name" value="GAR"/>
    <property type="match status" value="1"/>
</dbReference>
<dbReference type="InterPro" id="IPR050899">
    <property type="entry name" value="DDRGK_domain-containing"/>
</dbReference>